<protein>
    <recommendedName>
        <fullName evidence="5">THAP-type domain-containing protein</fullName>
    </recommendedName>
</protein>
<dbReference type="AlphaFoldDB" id="A0A7R9MS00"/>
<dbReference type="Proteomes" id="UP000728032">
    <property type="component" value="Unassembled WGS sequence"/>
</dbReference>
<reference evidence="6" key="1">
    <citation type="submission" date="2020-11" db="EMBL/GenBank/DDBJ databases">
        <authorList>
            <person name="Tran Van P."/>
        </authorList>
    </citation>
    <scope>NUCLEOTIDE SEQUENCE</scope>
</reference>
<proteinExistence type="predicted"/>
<evidence type="ECO:0000256" key="2">
    <source>
        <dbReference type="ARBA" id="ARBA00022771"/>
    </source>
</evidence>
<gene>
    <name evidence="6" type="ORF">ONB1V03_LOCUS21685</name>
</gene>
<feature type="non-terminal residue" evidence="6">
    <location>
        <position position="224"/>
    </location>
</feature>
<evidence type="ECO:0000256" key="1">
    <source>
        <dbReference type="ARBA" id="ARBA00022723"/>
    </source>
</evidence>
<keyword evidence="3" id="KW-0862">Zinc</keyword>
<dbReference type="EMBL" id="OC958394">
    <property type="protein sequence ID" value="CAD7665127.1"/>
    <property type="molecule type" value="Genomic_DNA"/>
</dbReference>
<evidence type="ECO:0000259" key="5">
    <source>
        <dbReference type="Pfam" id="PF05485"/>
    </source>
</evidence>
<accession>A0A7R9MS00</accession>
<sequence length="224" mass="25018">VCFIRFPNPVTHRERCEKWVKACDRPLELTIDCVTDKTYICSKHFLGGNGPTKQSADPLPLKQLLAANQLSNASQSYDTTPEAEERNGFLRADLNCIQNTNESQYITNILNTNHSYIRDNHLNSTQSVANNRNVMTTSCAMINDHKVVDIDSSDNSIDFNNESIADSLLMPTMTTNVSQMTPQLVPQNADNHNTSHHKPQEVINNSLPLIIIPSANQMISSTFS</sequence>
<dbReference type="InterPro" id="IPR006612">
    <property type="entry name" value="THAP_Znf"/>
</dbReference>
<keyword evidence="1" id="KW-0479">Metal-binding</keyword>
<evidence type="ECO:0000256" key="4">
    <source>
        <dbReference type="ARBA" id="ARBA00023125"/>
    </source>
</evidence>
<keyword evidence="4" id="KW-0238">DNA-binding</keyword>
<keyword evidence="7" id="KW-1185">Reference proteome</keyword>
<dbReference type="GO" id="GO:0003677">
    <property type="term" value="F:DNA binding"/>
    <property type="evidence" value="ECO:0007669"/>
    <property type="project" value="UniProtKB-KW"/>
</dbReference>
<dbReference type="GO" id="GO:0008270">
    <property type="term" value="F:zinc ion binding"/>
    <property type="evidence" value="ECO:0007669"/>
    <property type="project" value="UniProtKB-KW"/>
</dbReference>
<keyword evidence="2" id="KW-0863">Zinc-finger</keyword>
<dbReference type="Pfam" id="PF05485">
    <property type="entry name" value="THAP"/>
    <property type="match status" value="1"/>
</dbReference>
<feature type="non-terminal residue" evidence="6">
    <location>
        <position position="1"/>
    </location>
</feature>
<dbReference type="OrthoDB" id="7608537at2759"/>
<name>A0A7R9MS00_9ACAR</name>
<evidence type="ECO:0000256" key="3">
    <source>
        <dbReference type="ARBA" id="ARBA00022833"/>
    </source>
</evidence>
<evidence type="ECO:0000313" key="6">
    <source>
        <dbReference type="EMBL" id="CAD7665127.1"/>
    </source>
</evidence>
<evidence type="ECO:0000313" key="7">
    <source>
        <dbReference type="Proteomes" id="UP000728032"/>
    </source>
</evidence>
<feature type="domain" description="THAP-type" evidence="5">
    <location>
        <begin position="2"/>
        <end position="45"/>
    </location>
</feature>
<organism evidence="6">
    <name type="scientific">Oppiella nova</name>
    <dbReference type="NCBI Taxonomy" id="334625"/>
    <lineage>
        <taxon>Eukaryota</taxon>
        <taxon>Metazoa</taxon>
        <taxon>Ecdysozoa</taxon>
        <taxon>Arthropoda</taxon>
        <taxon>Chelicerata</taxon>
        <taxon>Arachnida</taxon>
        <taxon>Acari</taxon>
        <taxon>Acariformes</taxon>
        <taxon>Sarcoptiformes</taxon>
        <taxon>Oribatida</taxon>
        <taxon>Brachypylina</taxon>
        <taxon>Oppioidea</taxon>
        <taxon>Oppiidae</taxon>
        <taxon>Oppiella</taxon>
    </lineage>
</organism>
<dbReference type="SUPFAM" id="SSF57716">
    <property type="entry name" value="Glucocorticoid receptor-like (DNA-binding domain)"/>
    <property type="match status" value="1"/>
</dbReference>
<dbReference type="EMBL" id="CAJPVJ010043569">
    <property type="protein sequence ID" value="CAG2182264.1"/>
    <property type="molecule type" value="Genomic_DNA"/>
</dbReference>